<name>A0A0D2JCL8_9BACT</name>
<proteinExistence type="predicted"/>
<gene>
    <name evidence="3" type="ORF">X474_00980</name>
</gene>
<keyword evidence="2" id="KW-0472">Membrane</keyword>
<dbReference type="InParanoid" id="A0A0D2JCL8"/>
<evidence type="ECO:0000256" key="2">
    <source>
        <dbReference type="SAM" id="Phobius"/>
    </source>
</evidence>
<dbReference type="RefSeq" id="WP_052514720.1">
    <property type="nucleotide sequence ID" value="NZ_AZAC01000001.1"/>
</dbReference>
<dbReference type="AlphaFoldDB" id="A0A0D2JCL8"/>
<protein>
    <recommendedName>
        <fullName evidence="5">DUF106 domain-containing protein</fullName>
    </recommendedName>
</protein>
<evidence type="ECO:0000313" key="3">
    <source>
        <dbReference type="EMBL" id="KIX15889.1"/>
    </source>
</evidence>
<comment type="caution">
    <text evidence="3">The sequence shown here is derived from an EMBL/GenBank/DDBJ whole genome shotgun (WGS) entry which is preliminary data.</text>
</comment>
<feature type="region of interest" description="Disordered" evidence="1">
    <location>
        <begin position="185"/>
        <end position="213"/>
    </location>
</feature>
<keyword evidence="2" id="KW-0812">Transmembrane</keyword>
<dbReference type="Proteomes" id="UP000032233">
    <property type="component" value="Unassembled WGS sequence"/>
</dbReference>
<dbReference type="OrthoDB" id="1806539at2"/>
<feature type="transmembrane region" description="Helical" evidence="2">
    <location>
        <begin position="100"/>
        <end position="121"/>
    </location>
</feature>
<feature type="transmembrane region" description="Helical" evidence="2">
    <location>
        <begin position="27"/>
        <end position="52"/>
    </location>
</feature>
<dbReference type="STRING" id="1429043.X474_00980"/>
<evidence type="ECO:0000256" key="1">
    <source>
        <dbReference type="SAM" id="MobiDB-lite"/>
    </source>
</evidence>
<keyword evidence="2" id="KW-1133">Transmembrane helix</keyword>
<keyword evidence="4" id="KW-1185">Reference proteome</keyword>
<reference evidence="3 4" key="1">
    <citation type="submission" date="2013-11" db="EMBL/GenBank/DDBJ databases">
        <title>Metagenomic analysis of a methanogenic consortium involved in long chain n-alkane degradation.</title>
        <authorList>
            <person name="Davidova I.A."/>
            <person name="Callaghan A.V."/>
            <person name="Wawrik B."/>
            <person name="Pruitt S."/>
            <person name="Marks C."/>
            <person name="Duncan K.E."/>
            <person name="Suflita J.M."/>
        </authorList>
    </citation>
    <scope>NUCLEOTIDE SEQUENCE [LARGE SCALE GENOMIC DNA]</scope>
    <source>
        <strain evidence="3 4">SPR</strain>
    </source>
</reference>
<sequence length="213" mass="25107">MDPVLWLMRWADPVLIAPYRWFDDPAWALWTGTAILTVWCTLIGELTMGVALRLNWKFVRKRTSEMVRRHNQSVNALRAGDKELYSGFNKLANEAFGKSFFQNLAMGMGSLWPIFFAAAWLQERFLDVEFPVPGTPWYMPWTGAFAMLYILIRITFAKYLKKRLPFFKQTYRLTKLMAPKRRMDLLRPEKLREKNPEPGLKSEEKKMTKETSR</sequence>
<organism evidence="3 4">
    <name type="scientific">Dethiosulfatarculus sandiegensis</name>
    <dbReference type="NCBI Taxonomy" id="1429043"/>
    <lineage>
        <taxon>Bacteria</taxon>
        <taxon>Pseudomonadati</taxon>
        <taxon>Thermodesulfobacteriota</taxon>
        <taxon>Desulfarculia</taxon>
        <taxon>Desulfarculales</taxon>
        <taxon>Desulfarculaceae</taxon>
        <taxon>Dethiosulfatarculus</taxon>
    </lineage>
</organism>
<accession>A0A0D2JCL8</accession>
<evidence type="ECO:0000313" key="4">
    <source>
        <dbReference type="Proteomes" id="UP000032233"/>
    </source>
</evidence>
<dbReference type="EMBL" id="AZAC01000001">
    <property type="protein sequence ID" value="KIX15889.1"/>
    <property type="molecule type" value="Genomic_DNA"/>
</dbReference>
<evidence type="ECO:0008006" key="5">
    <source>
        <dbReference type="Google" id="ProtNLM"/>
    </source>
</evidence>
<feature type="transmembrane region" description="Helical" evidence="2">
    <location>
        <begin position="141"/>
        <end position="160"/>
    </location>
</feature>